<organism evidence="2 3">
    <name type="scientific">Bradyrhizobium manausense</name>
    <dbReference type="NCBI Taxonomy" id="989370"/>
    <lineage>
        <taxon>Bacteria</taxon>
        <taxon>Pseudomonadati</taxon>
        <taxon>Pseudomonadota</taxon>
        <taxon>Alphaproteobacteria</taxon>
        <taxon>Hyphomicrobiales</taxon>
        <taxon>Nitrobacteraceae</taxon>
        <taxon>Bradyrhizobium</taxon>
    </lineage>
</organism>
<gene>
    <name evidence="2" type="ORF">AOQ71_02960</name>
</gene>
<dbReference type="Pfam" id="PF14022">
    <property type="entry name" value="DUF4238"/>
    <property type="match status" value="1"/>
</dbReference>
<comment type="caution">
    <text evidence="2">The sequence shown here is derived from an EMBL/GenBank/DDBJ whole genome shotgun (WGS) entry which is preliminary data.</text>
</comment>
<protein>
    <recommendedName>
        <fullName evidence="4">DUF4238 domain-containing protein</fullName>
    </recommendedName>
</protein>
<dbReference type="InterPro" id="IPR025332">
    <property type="entry name" value="DUF4238"/>
</dbReference>
<name>A0A0R3EBX0_9BRAD</name>
<feature type="region of interest" description="Disordered" evidence="1">
    <location>
        <begin position="270"/>
        <end position="291"/>
    </location>
</feature>
<evidence type="ECO:0000256" key="1">
    <source>
        <dbReference type="SAM" id="MobiDB-lite"/>
    </source>
</evidence>
<evidence type="ECO:0000313" key="3">
    <source>
        <dbReference type="Proteomes" id="UP000051936"/>
    </source>
</evidence>
<proteinExistence type="predicted"/>
<evidence type="ECO:0000313" key="2">
    <source>
        <dbReference type="EMBL" id="KRQ17170.1"/>
    </source>
</evidence>
<sequence>MFDREEERSFKNNVKDVACQNYFNRIHLDGMDPNALESAMSEFETGLAEALVRINEARTLESDDDKSYLLTLIGLTALRNPDMRKNIRGIADGLGRMHIAARLQSPATYDAGIAEAKAEGALPEDYDVTFEEMKAAFEDGDFKIELDNNALISLEFQLLDHTIPLLHKRGWHLLRAPEGSGGFITSDRPFYLMWEEPAMREGPLAPGLAMMGTDIYFPISPTLAVVGAFNVGNTVEDVTDETVAVCNTTMPDGADRQVYSPDHKFRYARTREEEPRTGNQLISDKRFLRKR</sequence>
<dbReference type="AlphaFoldDB" id="A0A0R3EBX0"/>
<dbReference type="EMBL" id="LJYG01000016">
    <property type="protein sequence ID" value="KRQ17170.1"/>
    <property type="molecule type" value="Genomic_DNA"/>
</dbReference>
<dbReference type="Proteomes" id="UP000051936">
    <property type="component" value="Unassembled WGS sequence"/>
</dbReference>
<evidence type="ECO:0008006" key="4">
    <source>
        <dbReference type="Google" id="ProtNLM"/>
    </source>
</evidence>
<reference evidence="2 3" key="1">
    <citation type="submission" date="2015-09" db="EMBL/GenBank/DDBJ databases">
        <title>Draft Genome Sequence of Bradyrhizobium manausense Strain BR 3351T, a Novel Symbiotic Nitrogen-Fixing Alphaproteobacterium Isolated from Brazilian Amazon Rain Forest.</title>
        <authorList>
            <person name="De Araujo J.L."/>
            <person name="Zilli J.E."/>
        </authorList>
    </citation>
    <scope>NUCLEOTIDE SEQUENCE [LARGE SCALE GENOMIC DNA]</scope>
    <source>
        <strain evidence="2 3">BR3351</strain>
    </source>
</reference>
<accession>A0A0R3EBX0</accession>
<keyword evidence="3" id="KW-1185">Reference proteome</keyword>